<evidence type="ECO:0000259" key="3">
    <source>
        <dbReference type="Pfam" id="PF23359"/>
    </source>
</evidence>
<gene>
    <name evidence="4" type="ORF">H9Y04_19470</name>
</gene>
<dbReference type="Pfam" id="PF23359">
    <property type="entry name" value="Lsr2_DNA-bd"/>
    <property type="match status" value="1"/>
</dbReference>
<accession>A0ABR7SID2</accession>
<name>A0ABR7SID2_9ACTN</name>
<organism evidence="4 5">
    <name type="scientific">Streptomyces polyasparticus</name>
    <dbReference type="NCBI Taxonomy" id="2767826"/>
    <lineage>
        <taxon>Bacteria</taxon>
        <taxon>Bacillati</taxon>
        <taxon>Actinomycetota</taxon>
        <taxon>Actinomycetes</taxon>
        <taxon>Kitasatosporales</taxon>
        <taxon>Streptomycetaceae</taxon>
        <taxon>Streptomyces</taxon>
    </lineage>
</organism>
<feature type="compositionally biased region" description="Low complexity" evidence="2">
    <location>
        <begin position="148"/>
        <end position="161"/>
    </location>
</feature>
<dbReference type="Gene3D" id="4.10.320.10">
    <property type="entry name" value="E3-binding domain"/>
    <property type="match status" value="1"/>
</dbReference>
<proteinExistence type="predicted"/>
<evidence type="ECO:0000256" key="2">
    <source>
        <dbReference type="SAM" id="MobiDB-lite"/>
    </source>
</evidence>
<feature type="region of interest" description="Disordered" evidence="2">
    <location>
        <begin position="141"/>
        <end position="164"/>
    </location>
</feature>
<dbReference type="InterPro" id="IPR055370">
    <property type="entry name" value="Lsr2_DNA-bd"/>
</dbReference>
<sequence length="201" mass="21906">MGLPTDYKELVAAYGPGSFCDFLTLFLPGAPHESTDLTGPLPARLREWISQARRADPRPGPLPGPAEQLLVMAVTGNGDYLFWVAQPSDCPEDWTVAVNSRLEREWFPFDGGLAEFLLAVLNGTAAVPQFPADLLEHGAGFTPRTHRTPPSGTTPGPASGHRSMNLREVREWARANGYNLPDRGRIPSAVVEAWQRAHPDA</sequence>
<evidence type="ECO:0000313" key="5">
    <source>
        <dbReference type="Proteomes" id="UP000642284"/>
    </source>
</evidence>
<evidence type="ECO:0000313" key="4">
    <source>
        <dbReference type="EMBL" id="MBC9714737.1"/>
    </source>
</evidence>
<dbReference type="Proteomes" id="UP000642284">
    <property type="component" value="Unassembled WGS sequence"/>
</dbReference>
<comment type="caution">
    <text evidence="4">The sequence shown here is derived from an EMBL/GenBank/DDBJ whole genome shotgun (WGS) entry which is preliminary data.</text>
</comment>
<keyword evidence="5" id="KW-1185">Reference proteome</keyword>
<evidence type="ECO:0000256" key="1">
    <source>
        <dbReference type="ARBA" id="ARBA00023125"/>
    </source>
</evidence>
<dbReference type="InterPro" id="IPR036625">
    <property type="entry name" value="E3-bd_dom_sf"/>
</dbReference>
<keyword evidence="1" id="KW-0238">DNA-binding</keyword>
<reference evidence="4 5" key="1">
    <citation type="submission" date="2020-08" db="EMBL/GenBank/DDBJ databases">
        <title>Genemic of Streptomyces polyaspartic.</title>
        <authorList>
            <person name="Liu W."/>
        </authorList>
    </citation>
    <scope>NUCLEOTIDE SEQUENCE [LARGE SCALE GENOMIC DNA]</scope>
    <source>
        <strain evidence="4 5">TRM66268-LWL</strain>
    </source>
</reference>
<feature type="domain" description="Lsr2 DNA-binding" evidence="3">
    <location>
        <begin position="167"/>
        <end position="197"/>
    </location>
</feature>
<protein>
    <submittedName>
        <fullName evidence="4">Lsr2 family protein</fullName>
    </submittedName>
</protein>
<dbReference type="SUPFAM" id="SSF160631">
    <property type="entry name" value="SMI1/KNR4-like"/>
    <property type="match status" value="1"/>
</dbReference>
<dbReference type="EMBL" id="JACTVJ010000010">
    <property type="protein sequence ID" value="MBC9714737.1"/>
    <property type="molecule type" value="Genomic_DNA"/>
</dbReference>
<dbReference type="InterPro" id="IPR037883">
    <property type="entry name" value="Knr4/Smi1-like_sf"/>
</dbReference>